<keyword evidence="2 3" id="KW-0040">ANK repeat</keyword>
<comment type="caution">
    <text evidence="4">The sequence shown here is derived from an EMBL/GenBank/DDBJ whole genome shotgun (WGS) entry which is preliminary data.</text>
</comment>
<dbReference type="PROSITE" id="PS50088">
    <property type="entry name" value="ANK_REPEAT"/>
    <property type="match status" value="1"/>
</dbReference>
<dbReference type="EMBL" id="JAGGKT010000004">
    <property type="protein sequence ID" value="MBP1931873.1"/>
    <property type="molecule type" value="Genomic_DNA"/>
</dbReference>
<dbReference type="PANTHER" id="PTHR24173:SF74">
    <property type="entry name" value="ANKYRIN REPEAT DOMAIN-CONTAINING PROTEIN 16"/>
    <property type="match status" value="1"/>
</dbReference>
<dbReference type="Pfam" id="PF12796">
    <property type="entry name" value="Ank_2"/>
    <property type="match status" value="1"/>
</dbReference>
<evidence type="ECO:0000256" key="2">
    <source>
        <dbReference type="ARBA" id="ARBA00023043"/>
    </source>
</evidence>
<dbReference type="PROSITE" id="PS50297">
    <property type="entry name" value="ANK_REP_REGION"/>
    <property type="match status" value="1"/>
</dbReference>
<dbReference type="SMART" id="SM00248">
    <property type="entry name" value="ANK"/>
    <property type="match status" value="1"/>
</dbReference>
<sequence length="95" mass="10326">MIAAVAAGQFETALYLIEQEVDVNVTSKTGVTALLYAVGHDNQECIEKLLEAGADPNIHSGQNDSALMVATRRVTYRSSVCFLIMELNLHQSISE</sequence>
<protein>
    <submittedName>
        <fullName evidence="4">Ankyrin repeat protein</fullName>
    </submittedName>
</protein>
<evidence type="ECO:0000313" key="4">
    <source>
        <dbReference type="EMBL" id="MBP1931873.1"/>
    </source>
</evidence>
<dbReference type="InterPro" id="IPR002110">
    <property type="entry name" value="Ankyrin_rpt"/>
</dbReference>
<reference evidence="4 5" key="1">
    <citation type="submission" date="2021-03" db="EMBL/GenBank/DDBJ databases">
        <title>Genomic Encyclopedia of Type Strains, Phase IV (KMG-IV): sequencing the most valuable type-strain genomes for metagenomic binning, comparative biology and taxonomic classification.</title>
        <authorList>
            <person name="Goeker M."/>
        </authorList>
    </citation>
    <scope>NUCLEOTIDE SEQUENCE [LARGE SCALE GENOMIC DNA]</scope>
    <source>
        <strain evidence="4 5">DSM 24738</strain>
    </source>
</reference>
<dbReference type="Proteomes" id="UP001519343">
    <property type="component" value="Unassembled WGS sequence"/>
</dbReference>
<name>A0ABS4GNN1_9BACL</name>
<gene>
    <name evidence="4" type="ORF">J2Z37_001874</name>
</gene>
<keyword evidence="1" id="KW-0677">Repeat</keyword>
<keyword evidence="5" id="KW-1185">Reference proteome</keyword>
<organism evidence="4 5">
    <name type="scientific">Ammoniphilus resinae</name>
    <dbReference type="NCBI Taxonomy" id="861532"/>
    <lineage>
        <taxon>Bacteria</taxon>
        <taxon>Bacillati</taxon>
        <taxon>Bacillota</taxon>
        <taxon>Bacilli</taxon>
        <taxon>Bacillales</taxon>
        <taxon>Paenibacillaceae</taxon>
        <taxon>Aneurinibacillus group</taxon>
        <taxon>Ammoniphilus</taxon>
    </lineage>
</organism>
<dbReference type="PANTHER" id="PTHR24173">
    <property type="entry name" value="ANKYRIN REPEAT CONTAINING"/>
    <property type="match status" value="1"/>
</dbReference>
<dbReference type="Gene3D" id="1.25.40.20">
    <property type="entry name" value="Ankyrin repeat-containing domain"/>
    <property type="match status" value="1"/>
</dbReference>
<proteinExistence type="predicted"/>
<evidence type="ECO:0000256" key="3">
    <source>
        <dbReference type="PROSITE-ProRule" id="PRU00023"/>
    </source>
</evidence>
<dbReference type="InterPro" id="IPR036770">
    <property type="entry name" value="Ankyrin_rpt-contain_sf"/>
</dbReference>
<evidence type="ECO:0000313" key="5">
    <source>
        <dbReference type="Proteomes" id="UP001519343"/>
    </source>
</evidence>
<feature type="repeat" description="ANK" evidence="3">
    <location>
        <begin position="29"/>
        <end position="61"/>
    </location>
</feature>
<dbReference type="SUPFAM" id="SSF48403">
    <property type="entry name" value="Ankyrin repeat"/>
    <property type="match status" value="1"/>
</dbReference>
<dbReference type="RefSeq" id="WP_209809951.1">
    <property type="nucleotide sequence ID" value="NZ_JAGGKT010000004.1"/>
</dbReference>
<accession>A0ABS4GNN1</accession>
<evidence type="ECO:0000256" key="1">
    <source>
        <dbReference type="ARBA" id="ARBA00022737"/>
    </source>
</evidence>